<sequence length="69" mass="8113">MERYLSPFLIKFFSTKISSIVIVNGIQICLLHYFYIFFFAASHCDFYTTINRDSTQKTCVVSTTHVYNK</sequence>
<accession>B0YLW3</accession>
<keyword evidence="1" id="KW-0812">Transmembrane</keyword>
<evidence type="ECO:0000313" key="3">
    <source>
        <dbReference type="Proteomes" id="UP000011301"/>
    </source>
</evidence>
<keyword evidence="1" id="KW-0472">Membrane</keyword>
<organismHost>
    <name type="scientific">Glossina</name>
    <name type="common">tsetse flies</name>
    <dbReference type="NCBI Taxonomy" id="7393"/>
</organismHost>
<organism evidence="2 3">
    <name type="scientific">Glossina hytrovirus (isolate Glossina pallidipes/Ethiopia/Seibersdorf/-)</name>
    <name type="common">GHV</name>
    <dbReference type="NCBI Taxonomy" id="379529"/>
    <lineage>
        <taxon>Viruses</taxon>
        <taxon>Viruses incertae sedis</taxon>
        <taxon>Naldaviricetes</taxon>
        <taxon>Lefavirales</taxon>
        <taxon>Hytrosaviridae</taxon>
        <taxon>Glossinavirus</taxon>
        <taxon>Glossinavirus glopallidipedis</taxon>
    </lineage>
</organism>
<dbReference type="Proteomes" id="UP000011301">
    <property type="component" value="Segment"/>
</dbReference>
<feature type="transmembrane region" description="Helical" evidence="1">
    <location>
        <begin position="21"/>
        <end position="41"/>
    </location>
</feature>
<keyword evidence="3" id="KW-1185">Reference proteome</keyword>
<proteinExistence type="predicted"/>
<protein>
    <submittedName>
        <fullName evidence="2">Uncharacterized protein</fullName>
    </submittedName>
</protein>
<dbReference type="EMBL" id="EF568108">
    <property type="protein sequence ID" value="ABQ08932.1"/>
    <property type="molecule type" value="Genomic_DNA"/>
</dbReference>
<evidence type="ECO:0000313" key="2">
    <source>
        <dbReference type="EMBL" id="ABQ08932.1"/>
    </source>
</evidence>
<evidence type="ECO:0000256" key="1">
    <source>
        <dbReference type="SAM" id="Phobius"/>
    </source>
</evidence>
<dbReference type="RefSeq" id="YP_001687107.1">
    <property type="nucleotide sequence ID" value="NC_010356.1"/>
</dbReference>
<reference evidence="2 3" key="2">
    <citation type="journal article" date="2008" name="J. Virol.">
        <title>Genome analysis of a Glossina pallidipes salivary gland hypertrophy virus reveals a novel, large, double-stranded circular DNA virus.</title>
        <authorList>
            <person name="Abd-Alla A.M."/>
            <person name="Cousserans F."/>
            <person name="Parker A.G."/>
            <person name="Jehle J.A."/>
            <person name="Parker N.J."/>
            <person name="Vlak J.M."/>
            <person name="Robinson A.S."/>
            <person name="Bergoin M."/>
        </authorList>
    </citation>
    <scope>NUCLEOTIDE SEQUENCE [LARGE SCALE GENOMIC DNA]</scope>
    <source>
        <strain evidence="3">Isolate Glossina pallidipes/Ethiopia/Seibersdorf/-</strain>
    </source>
</reference>
<gene>
    <name evidence="2" type="ORF">SGHV159</name>
</gene>
<name>B0YLW3_GHVS</name>
<keyword evidence="1" id="KW-1133">Transmembrane helix</keyword>
<reference evidence="2 3" key="1">
    <citation type="journal article" date="2007" name="J. Virol. Methods">
        <title>Development of a non-destructive PCR method for detection of the salivary gland hypertrophy virus (SGHV) in tsetse flies.</title>
        <authorList>
            <person name="Abd-Alla A."/>
            <person name="Bossin H."/>
            <person name="Cousserans F."/>
            <person name="Parker A."/>
            <person name="Bergoin M."/>
            <person name="Robinson A."/>
        </authorList>
    </citation>
    <scope>NUCLEOTIDE SEQUENCE [LARGE SCALE GENOMIC DNA]</scope>
    <source>
        <strain evidence="3">Isolate Glossina pallidipes/Ethiopia/Seibersdorf/-</strain>
    </source>
</reference>
<dbReference type="KEGG" id="vg:5950901"/>
<dbReference type="GeneID" id="5950901"/>